<keyword evidence="2 4" id="KW-0378">Hydrolase</keyword>
<dbReference type="GO" id="GO:0004252">
    <property type="term" value="F:serine-type endopeptidase activity"/>
    <property type="evidence" value="ECO:0007669"/>
    <property type="project" value="InterPro"/>
</dbReference>
<dbReference type="SUPFAM" id="SSF49785">
    <property type="entry name" value="Galactose-binding domain-like"/>
    <property type="match status" value="1"/>
</dbReference>
<dbReference type="InterPro" id="IPR002884">
    <property type="entry name" value="P_dom"/>
</dbReference>
<feature type="domain" description="P/Homo B" evidence="3">
    <location>
        <begin position="1"/>
        <end position="84"/>
    </location>
</feature>
<dbReference type="GO" id="GO:0006508">
    <property type="term" value="P:proteolysis"/>
    <property type="evidence" value="ECO:0007669"/>
    <property type="project" value="UniProtKB-KW"/>
</dbReference>
<evidence type="ECO:0000313" key="4">
    <source>
        <dbReference type="EMBL" id="VEB43471.1"/>
    </source>
</evidence>
<dbReference type="EC" id="3.4.21.-" evidence="4"/>
<accession>A0A3S4HJF5</accession>
<dbReference type="Gene3D" id="2.60.120.260">
    <property type="entry name" value="Galactose-binding domain-like"/>
    <property type="match status" value="1"/>
</dbReference>
<dbReference type="PROSITE" id="PS51829">
    <property type="entry name" value="P_HOMO_B"/>
    <property type="match status" value="1"/>
</dbReference>
<name>A0A3S4HJF5_CHRVL</name>
<keyword evidence="1" id="KW-0645">Protease</keyword>
<evidence type="ECO:0000259" key="3">
    <source>
        <dbReference type="PROSITE" id="PS51829"/>
    </source>
</evidence>
<sequence>MLLSPRTSLVGETYGLNQQRLLSNQFYGEQAKGQWRLRVIDTNGGQYQYVIRNRNTGANTVYSLPNAEGKLKSWSIRFFGHRSAA</sequence>
<evidence type="ECO:0000256" key="1">
    <source>
        <dbReference type="ARBA" id="ARBA00022670"/>
    </source>
</evidence>
<dbReference type="InterPro" id="IPR008979">
    <property type="entry name" value="Galactose-bd-like_sf"/>
</dbReference>
<protein>
    <submittedName>
        <fullName evidence="4">Microbial serine proteinase</fullName>
        <ecNumber evidence="4">3.4.21.-</ecNumber>
    </submittedName>
</protein>
<reference evidence="4 5" key="1">
    <citation type="submission" date="2018-12" db="EMBL/GenBank/DDBJ databases">
        <authorList>
            <consortium name="Pathogen Informatics"/>
        </authorList>
    </citation>
    <scope>NUCLEOTIDE SEQUENCE [LARGE SCALE GENOMIC DNA]</scope>
    <source>
        <strain evidence="4 5">NCTC9695</strain>
    </source>
</reference>
<evidence type="ECO:0000256" key="2">
    <source>
        <dbReference type="ARBA" id="ARBA00022801"/>
    </source>
</evidence>
<dbReference type="EMBL" id="LR134182">
    <property type="protein sequence ID" value="VEB43471.1"/>
    <property type="molecule type" value="Genomic_DNA"/>
</dbReference>
<dbReference type="AlphaFoldDB" id="A0A3S4HJF5"/>
<dbReference type="Pfam" id="PF01483">
    <property type="entry name" value="P_proprotein"/>
    <property type="match status" value="1"/>
</dbReference>
<gene>
    <name evidence="4" type="primary">aspA_2</name>
    <name evidence="4" type="ORF">NCTC9695_03930</name>
</gene>
<proteinExistence type="predicted"/>
<organism evidence="4 5">
    <name type="scientific">Chromobacterium violaceum</name>
    <dbReference type="NCBI Taxonomy" id="536"/>
    <lineage>
        <taxon>Bacteria</taxon>
        <taxon>Pseudomonadati</taxon>
        <taxon>Pseudomonadota</taxon>
        <taxon>Betaproteobacteria</taxon>
        <taxon>Neisseriales</taxon>
        <taxon>Chromobacteriaceae</taxon>
        <taxon>Chromobacterium</taxon>
    </lineage>
</organism>
<evidence type="ECO:0000313" key="5">
    <source>
        <dbReference type="Proteomes" id="UP000275777"/>
    </source>
</evidence>
<dbReference type="Proteomes" id="UP000275777">
    <property type="component" value="Chromosome"/>
</dbReference>